<accession>A0A8X6QSA1</accession>
<proteinExistence type="predicted"/>
<organism evidence="2 3">
    <name type="scientific">Nephila pilipes</name>
    <name type="common">Giant wood spider</name>
    <name type="synonym">Nephila maculata</name>
    <dbReference type="NCBI Taxonomy" id="299642"/>
    <lineage>
        <taxon>Eukaryota</taxon>
        <taxon>Metazoa</taxon>
        <taxon>Ecdysozoa</taxon>
        <taxon>Arthropoda</taxon>
        <taxon>Chelicerata</taxon>
        <taxon>Arachnida</taxon>
        <taxon>Araneae</taxon>
        <taxon>Araneomorphae</taxon>
        <taxon>Entelegynae</taxon>
        <taxon>Araneoidea</taxon>
        <taxon>Nephilidae</taxon>
        <taxon>Nephila</taxon>
    </lineage>
</organism>
<evidence type="ECO:0000313" key="2">
    <source>
        <dbReference type="EMBL" id="GFU33728.1"/>
    </source>
</evidence>
<feature type="region of interest" description="Disordered" evidence="1">
    <location>
        <begin position="24"/>
        <end position="46"/>
    </location>
</feature>
<protein>
    <submittedName>
        <fullName evidence="2">Uncharacterized protein</fullName>
    </submittedName>
</protein>
<keyword evidence="3" id="KW-1185">Reference proteome</keyword>
<dbReference type="Proteomes" id="UP000887013">
    <property type="component" value="Unassembled WGS sequence"/>
</dbReference>
<name>A0A8X6QSA1_NEPPI</name>
<reference evidence="2" key="1">
    <citation type="submission" date="2020-08" db="EMBL/GenBank/DDBJ databases">
        <title>Multicomponent nature underlies the extraordinary mechanical properties of spider dragline silk.</title>
        <authorList>
            <person name="Kono N."/>
            <person name="Nakamura H."/>
            <person name="Mori M."/>
            <person name="Yoshida Y."/>
            <person name="Ohtoshi R."/>
            <person name="Malay A.D."/>
            <person name="Moran D.A.P."/>
            <person name="Tomita M."/>
            <person name="Numata K."/>
            <person name="Arakawa K."/>
        </authorList>
    </citation>
    <scope>NUCLEOTIDE SEQUENCE</scope>
</reference>
<sequence length="77" mass="8571">MKEDSSLTCGELAKQFNVSDETIMTSSAPYRRQKNGKNQKLPNLANPRQKWFSPSFQDGCSVQGAQMGFNPGGLWVM</sequence>
<gene>
    <name evidence="2" type="ORF">NPIL_14291</name>
</gene>
<comment type="caution">
    <text evidence="2">The sequence shown here is derived from an EMBL/GenBank/DDBJ whole genome shotgun (WGS) entry which is preliminary data.</text>
</comment>
<evidence type="ECO:0000313" key="3">
    <source>
        <dbReference type="Proteomes" id="UP000887013"/>
    </source>
</evidence>
<dbReference type="AlphaFoldDB" id="A0A8X6QSA1"/>
<dbReference type="EMBL" id="BMAW01130140">
    <property type="protein sequence ID" value="GFU33728.1"/>
    <property type="molecule type" value="Genomic_DNA"/>
</dbReference>
<evidence type="ECO:0000256" key="1">
    <source>
        <dbReference type="SAM" id="MobiDB-lite"/>
    </source>
</evidence>